<dbReference type="Proteomes" id="UP000007963">
    <property type="component" value="Unassembled WGS sequence"/>
</dbReference>
<sequence>MSVPKRTSNGVPQSNTKSTSDLEKPPHKPQSEEMTPLEPEGSKRRPTKTCTACRRRKPKDDVNSRSICSTCNTARTVNTMTEYRRRRQEKNLRMINRLEENIERMEDRLQELGFDLGNDHLGIPQLQKNDQHPLGVSSPDLSTCEDYPAEHPGIESEIPGHSTATNRDAPSVADDQFKNLENMVPGSLSFFVPRGLVNTSCLEGESVAKSFALKPS</sequence>
<dbReference type="Gene3D" id="4.10.240.10">
    <property type="entry name" value="Zn(2)-C6 fungal-type DNA-binding domain"/>
    <property type="match status" value="1"/>
</dbReference>
<evidence type="ECO:0000256" key="5">
    <source>
        <dbReference type="SAM" id="Coils"/>
    </source>
</evidence>
<evidence type="ECO:0000313" key="7">
    <source>
        <dbReference type="EMBL" id="EAU32523.1"/>
    </source>
</evidence>
<evidence type="ECO:0000313" key="8">
    <source>
        <dbReference type="Proteomes" id="UP000007963"/>
    </source>
</evidence>
<dbReference type="GO" id="GO:0008270">
    <property type="term" value="F:zinc ion binding"/>
    <property type="evidence" value="ECO:0007669"/>
    <property type="project" value="InterPro"/>
</dbReference>
<dbReference type="InterPro" id="IPR036864">
    <property type="entry name" value="Zn2-C6_fun-type_DNA-bd_sf"/>
</dbReference>
<reference evidence="8" key="1">
    <citation type="submission" date="2005-09" db="EMBL/GenBank/DDBJ databases">
        <title>Annotation of the Aspergillus terreus NIH2624 genome.</title>
        <authorList>
            <person name="Birren B.W."/>
            <person name="Lander E.S."/>
            <person name="Galagan J.E."/>
            <person name="Nusbaum C."/>
            <person name="Devon K."/>
            <person name="Henn M."/>
            <person name="Ma L.-J."/>
            <person name="Jaffe D.B."/>
            <person name="Butler J."/>
            <person name="Alvarez P."/>
            <person name="Gnerre S."/>
            <person name="Grabherr M."/>
            <person name="Kleber M."/>
            <person name="Mauceli E.W."/>
            <person name="Brockman W."/>
            <person name="Rounsley S."/>
            <person name="Young S.K."/>
            <person name="LaButti K."/>
            <person name="Pushparaj V."/>
            <person name="DeCaprio D."/>
            <person name="Crawford M."/>
            <person name="Koehrsen M."/>
            <person name="Engels R."/>
            <person name="Montgomery P."/>
            <person name="Pearson M."/>
            <person name="Howarth C."/>
            <person name="Larson L."/>
            <person name="Luoma S."/>
            <person name="White J."/>
            <person name="Alvarado L."/>
            <person name="Kodira C.D."/>
            <person name="Zeng Q."/>
            <person name="Oleary S."/>
            <person name="Yandava C."/>
            <person name="Denning D.W."/>
            <person name="Nierman W.C."/>
            <person name="Milne T."/>
            <person name="Madden K."/>
        </authorList>
    </citation>
    <scope>NUCLEOTIDE SEQUENCE [LARGE SCALE GENOMIC DNA]</scope>
    <source>
        <strain evidence="8">NIH 2624 / FGSC A1156</strain>
    </source>
</reference>
<evidence type="ECO:0000256" key="4">
    <source>
        <dbReference type="ARBA" id="ARBA00023242"/>
    </source>
</evidence>
<dbReference type="GO" id="GO:0000981">
    <property type="term" value="F:DNA-binding transcription factor activity, RNA polymerase II-specific"/>
    <property type="evidence" value="ECO:0007669"/>
    <property type="project" value="InterPro"/>
</dbReference>
<feature type="region of interest" description="Disordered" evidence="6">
    <location>
        <begin position="1"/>
        <end position="64"/>
    </location>
</feature>
<dbReference type="HOGENOM" id="CLU_1277382_0_0_1"/>
<dbReference type="AlphaFoldDB" id="Q0CGQ3"/>
<evidence type="ECO:0000256" key="6">
    <source>
        <dbReference type="SAM" id="MobiDB-lite"/>
    </source>
</evidence>
<evidence type="ECO:0000256" key="2">
    <source>
        <dbReference type="ARBA" id="ARBA00023125"/>
    </source>
</evidence>
<dbReference type="OrthoDB" id="2123952at2759"/>
<name>Q0CGQ3_ASPTN</name>
<feature type="compositionally biased region" description="Polar residues" evidence="6">
    <location>
        <begin position="1"/>
        <end position="19"/>
    </location>
</feature>
<proteinExistence type="predicted"/>
<dbReference type="STRING" id="341663.Q0CGQ3"/>
<evidence type="ECO:0000256" key="1">
    <source>
        <dbReference type="ARBA" id="ARBA00023015"/>
    </source>
</evidence>
<keyword evidence="3" id="KW-0804">Transcription</keyword>
<dbReference type="RefSeq" id="XP_001209825.1">
    <property type="nucleotide sequence ID" value="XM_001209825.1"/>
</dbReference>
<dbReference type="EMBL" id="CH476603">
    <property type="protein sequence ID" value="EAU32523.1"/>
    <property type="molecule type" value="Genomic_DNA"/>
</dbReference>
<keyword evidence="1" id="KW-0805">Transcription regulation</keyword>
<organism evidence="7 8">
    <name type="scientific">Aspergillus terreus (strain NIH 2624 / FGSC A1156)</name>
    <dbReference type="NCBI Taxonomy" id="341663"/>
    <lineage>
        <taxon>Eukaryota</taxon>
        <taxon>Fungi</taxon>
        <taxon>Dikarya</taxon>
        <taxon>Ascomycota</taxon>
        <taxon>Pezizomycotina</taxon>
        <taxon>Eurotiomycetes</taxon>
        <taxon>Eurotiomycetidae</taxon>
        <taxon>Eurotiales</taxon>
        <taxon>Aspergillaceae</taxon>
        <taxon>Aspergillus</taxon>
        <taxon>Aspergillus subgen. Circumdati</taxon>
    </lineage>
</organism>
<protein>
    <submittedName>
        <fullName evidence="7">Uncharacterized protein</fullName>
    </submittedName>
</protein>
<dbReference type="GeneID" id="4319286"/>
<keyword evidence="2" id="KW-0238">DNA-binding</keyword>
<gene>
    <name evidence="7" type="ORF">ATEG_07139</name>
</gene>
<keyword evidence="5" id="KW-0175">Coiled coil</keyword>
<dbReference type="GO" id="GO:0003677">
    <property type="term" value="F:DNA binding"/>
    <property type="evidence" value="ECO:0007669"/>
    <property type="project" value="UniProtKB-KW"/>
</dbReference>
<keyword evidence="4" id="KW-0539">Nucleus</keyword>
<feature type="coiled-coil region" evidence="5">
    <location>
        <begin position="88"/>
        <end position="115"/>
    </location>
</feature>
<accession>Q0CGQ3</accession>
<dbReference type="VEuPathDB" id="FungiDB:ATEG_07139"/>
<feature type="compositionally biased region" description="Basic and acidic residues" evidence="6">
    <location>
        <begin position="20"/>
        <end position="31"/>
    </location>
</feature>
<evidence type="ECO:0000256" key="3">
    <source>
        <dbReference type="ARBA" id="ARBA00023163"/>
    </source>
</evidence>